<name>A0A2T7BUB6_9STAP</name>
<accession>A0A2T7BUB6</accession>
<dbReference type="InterPro" id="IPR036291">
    <property type="entry name" value="NAD(P)-bd_dom_sf"/>
</dbReference>
<dbReference type="GeneID" id="97287083"/>
<dbReference type="GO" id="GO:0016628">
    <property type="term" value="F:oxidoreductase activity, acting on the CH-CH group of donors, NAD or NADP as acceptor"/>
    <property type="evidence" value="ECO:0007669"/>
    <property type="project" value="InterPro"/>
</dbReference>
<proteinExistence type="predicted"/>
<dbReference type="SMART" id="SM00829">
    <property type="entry name" value="PKS_ER"/>
    <property type="match status" value="1"/>
</dbReference>
<dbReference type="OrthoDB" id="9805663at2"/>
<evidence type="ECO:0000313" key="3">
    <source>
        <dbReference type="EMBL" id="GEQ00825.1"/>
    </source>
</evidence>
<dbReference type="PANTHER" id="PTHR43205">
    <property type="entry name" value="PROSTAGLANDIN REDUCTASE"/>
    <property type="match status" value="1"/>
</dbReference>
<dbReference type="Pfam" id="PF00107">
    <property type="entry name" value="ADH_zinc_N"/>
    <property type="match status" value="1"/>
</dbReference>
<protein>
    <submittedName>
        <fullName evidence="4">NADP-dependent oxidoreductase</fullName>
        <ecNumber evidence="4">1.3.1.-</ecNumber>
    </submittedName>
</protein>
<dbReference type="STRING" id="1212545.SARL_02350"/>
<dbReference type="InterPro" id="IPR020843">
    <property type="entry name" value="ER"/>
</dbReference>
<dbReference type="Pfam" id="PF16884">
    <property type="entry name" value="ADH_N_2"/>
    <property type="match status" value="1"/>
</dbReference>
<dbReference type="InterPro" id="IPR011032">
    <property type="entry name" value="GroES-like_sf"/>
</dbReference>
<dbReference type="FunFam" id="3.40.50.720:FF:000121">
    <property type="entry name" value="Prostaglandin reductase 2"/>
    <property type="match status" value="1"/>
</dbReference>
<reference evidence="3 6" key="2">
    <citation type="submission" date="2019-07" db="EMBL/GenBank/DDBJ databases">
        <title>Whole genome shotgun sequence of Staphylococcus arlettae NBRC 109765.</title>
        <authorList>
            <person name="Hosoyama A."/>
            <person name="Uohara A."/>
            <person name="Ohji S."/>
            <person name="Ichikawa N."/>
        </authorList>
    </citation>
    <scope>NUCLEOTIDE SEQUENCE [LARGE SCALE GENOMIC DNA]</scope>
    <source>
        <strain evidence="3 6">NBRC 109765</strain>
    </source>
</reference>
<reference evidence="4 5" key="1">
    <citation type="submission" date="2018-06" db="EMBL/GenBank/DDBJ databases">
        <authorList>
            <consortium name="Pathogen Informatics"/>
            <person name="Doyle S."/>
        </authorList>
    </citation>
    <scope>NUCLEOTIDE SEQUENCE [LARGE SCALE GENOMIC DNA]</scope>
    <source>
        <strain evidence="4 5">NCTC12413</strain>
    </source>
</reference>
<gene>
    <name evidence="4" type="primary">curA</name>
    <name evidence="4" type="ORF">NCTC12413_00736</name>
    <name evidence="3" type="ORF">SAR03_18620</name>
</gene>
<dbReference type="InterPro" id="IPR013149">
    <property type="entry name" value="ADH-like_C"/>
</dbReference>
<evidence type="ECO:0000313" key="4">
    <source>
        <dbReference type="EMBL" id="SUJ13723.1"/>
    </source>
</evidence>
<dbReference type="Gene3D" id="3.90.180.10">
    <property type="entry name" value="Medium-chain alcohol dehydrogenases, catalytic domain"/>
    <property type="match status" value="1"/>
</dbReference>
<dbReference type="Proteomes" id="UP000254956">
    <property type="component" value="Unassembled WGS sequence"/>
</dbReference>
<dbReference type="AlphaFoldDB" id="A0A2T7BUB6"/>
<dbReference type="CDD" id="cd05288">
    <property type="entry name" value="PGDH"/>
    <property type="match status" value="1"/>
</dbReference>
<dbReference type="RefSeq" id="WP_002509245.1">
    <property type="nucleotide sequence ID" value="NZ_AP019698.1"/>
</dbReference>
<dbReference type="SUPFAM" id="SSF50129">
    <property type="entry name" value="GroES-like"/>
    <property type="match status" value="1"/>
</dbReference>
<dbReference type="InterPro" id="IPR045010">
    <property type="entry name" value="MDR_fam"/>
</dbReference>
<dbReference type="InterPro" id="IPR041694">
    <property type="entry name" value="ADH_N_2"/>
</dbReference>
<dbReference type="SUPFAM" id="SSF51735">
    <property type="entry name" value="NAD(P)-binding Rossmann-fold domains"/>
    <property type="match status" value="1"/>
</dbReference>
<feature type="domain" description="Enoyl reductase (ER)" evidence="2">
    <location>
        <begin position="17"/>
        <end position="329"/>
    </location>
</feature>
<dbReference type="Gene3D" id="3.40.50.720">
    <property type="entry name" value="NAD(P)-binding Rossmann-like Domain"/>
    <property type="match status" value="1"/>
</dbReference>
<evidence type="ECO:0000259" key="2">
    <source>
        <dbReference type="SMART" id="SM00829"/>
    </source>
</evidence>
<keyword evidence="1 4" id="KW-0560">Oxidoreductase</keyword>
<evidence type="ECO:0000313" key="6">
    <source>
        <dbReference type="Proteomes" id="UP000321598"/>
    </source>
</evidence>
<dbReference type="PANTHER" id="PTHR43205:SF7">
    <property type="entry name" value="PROSTAGLANDIN REDUCTASE 1"/>
    <property type="match status" value="1"/>
</dbReference>
<keyword evidence="6" id="KW-1185">Reference proteome</keyword>
<dbReference type="Proteomes" id="UP000321598">
    <property type="component" value="Unassembled WGS sequence"/>
</dbReference>
<evidence type="ECO:0000256" key="1">
    <source>
        <dbReference type="ARBA" id="ARBA00023002"/>
    </source>
</evidence>
<dbReference type="EC" id="1.3.1.-" evidence="4"/>
<sequence>MKAEQILLAKRPQGVPTDDVFKYETVDLADPSDGEIQVEAIYISVDPYMRGRMNEGKSYVQPFEVNKPLNGHIVARVIKSKAQGFSNGDIVVGRLPWQTAVNIQPDDVTKVTQTDIPLHLYLSVLGMTGQTAYHGLLKIGQPKAGETVVVSAASGAVGSVVGQIAKLKGARVVGIAGGKEKTDYLVTELGFDAAVDYKDSQYASLLADAVPDGVDVYFENVGGHVADEVLKHLNQFARIPVCGAISGYNDVEIDHGPRIQPILIKSQALMQGFIVANYADDFANASKELAQWVTEDKIKSKTSIMDGFEHLPQAFRNLFTGDNFGKQVVRVKDLE</sequence>
<evidence type="ECO:0000313" key="5">
    <source>
        <dbReference type="Proteomes" id="UP000254956"/>
    </source>
</evidence>
<dbReference type="EMBL" id="BKAV01000022">
    <property type="protein sequence ID" value="GEQ00825.1"/>
    <property type="molecule type" value="Genomic_DNA"/>
</dbReference>
<organism evidence="4 5">
    <name type="scientific">Staphylococcus arlettae</name>
    <dbReference type="NCBI Taxonomy" id="29378"/>
    <lineage>
        <taxon>Bacteria</taxon>
        <taxon>Bacillati</taxon>
        <taxon>Bacillota</taxon>
        <taxon>Bacilli</taxon>
        <taxon>Bacillales</taxon>
        <taxon>Staphylococcaceae</taxon>
        <taxon>Staphylococcus</taxon>
    </lineage>
</organism>
<dbReference type="EMBL" id="UGZE01000001">
    <property type="protein sequence ID" value="SUJ13723.1"/>
    <property type="molecule type" value="Genomic_DNA"/>
</dbReference>